<proteinExistence type="predicted"/>
<sequence length="40" mass="4508">MTSLGPGSDGNNLRKLTQISATDRNNASEYYKVALLMKWY</sequence>
<gene>
    <name evidence="1" type="ORF">ROG8370_03330</name>
</gene>
<name>A0A1X7A463_9RHOB</name>
<dbReference type="AlphaFoldDB" id="A0A1X7A463"/>
<accession>A0A1X7A463</accession>
<evidence type="ECO:0000313" key="1">
    <source>
        <dbReference type="EMBL" id="SLN70110.1"/>
    </source>
</evidence>
<evidence type="ECO:0000313" key="2">
    <source>
        <dbReference type="Proteomes" id="UP000194012"/>
    </source>
</evidence>
<keyword evidence="2" id="KW-1185">Reference proteome</keyword>
<reference evidence="2" key="1">
    <citation type="submission" date="2017-03" db="EMBL/GenBank/DDBJ databases">
        <authorList>
            <person name="Rodrigo-Torres L."/>
            <person name="Arahal R.D."/>
            <person name="Lucena T."/>
        </authorList>
    </citation>
    <scope>NUCLEOTIDE SEQUENCE [LARGE SCALE GENOMIC DNA]</scope>
    <source>
        <strain evidence="2">CECT 8370</strain>
    </source>
</reference>
<dbReference type="Proteomes" id="UP000194012">
    <property type="component" value="Unassembled WGS sequence"/>
</dbReference>
<dbReference type="EMBL" id="FWFJ01000044">
    <property type="protein sequence ID" value="SLN70110.1"/>
    <property type="molecule type" value="Genomic_DNA"/>
</dbReference>
<protein>
    <submittedName>
        <fullName evidence="1">Uncharacterized protein</fullName>
    </submittedName>
</protein>
<organism evidence="1 2">
    <name type="scientific">Roseovarius gaetbuli</name>
    <dbReference type="NCBI Taxonomy" id="1356575"/>
    <lineage>
        <taxon>Bacteria</taxon>
        <taxon>Pseudomonadati</taxon>
        <taxon>Pseudomonadota</taxon>
        <taxon>Alphaproteobacteria</taxon>
        <taxon>Rhodobacterales</taxon>
        <taxon>Roseobacteraceae</taxon>
        <taxon>Roseovarius</taxon>
    </lineage>
</organism>